<sequence length="348" mass="41514">MALISKKKIAFKVSPRLRKYLQIHDRELNLPIQYSDLLRYNNSIALYDHWGEDTLWETVFYSASDMEHIHYQLKNIYAILKADGDLSVMEHLFIERVDVCVYGNTQPFRIRVVNRINDNFDYFYIKNADASRVYGLELEHLLSPNRIRYIVNKETLIEEHIVGIPGDQFIKHHLQDKRLNEVRLSKEFVKFNERCFVRLLGDMHSSNFVIDITPDFEEIHYRIRAIDFDQQSYEGRKAIYMPKYFKQNNPIIAVGMRHMTPETMRQYQKEERTLIADRIRASRYVIKDLFDAMEKDTISLPEHVESLKEELAEFYQEPTFQRCRTMGELVKKSLKMALRKSFKKTGYS</sequence>
<dbReference type="RefSeq" id="WP_346761431.1">
    <property type="nucleotide sequence ID" value="NZ_JAUJEB010000007.1"/>
</dbReference>
<dbReference type="Proteomes" id="UP001172083">
    <property type="component" value="Unassembled WGS sequence"/>
</dbReference>
<evidence type="ECO:0000313" key="2">
    <source>
        <dbReference type="Proteomes" id="UP001172083"/>
    </source>
</evidence>
<gene>
    <name evidence="1" type="ORF">QQ020_28755</name>
</gene>
<proteinExistence type="predicted"/>
<dbReference type="EMBL" id="JAUJEB010000007">
    <property type="protein sequence ID" value="MDN5216098.1"/>
    <property type="molecule type" value="Genomic_DNA"/>
</dbReference>
<organism evidence="1 2">
    <name type="scientific">Agaribacillus aureus</name>
    <dbReference type="NCBI Taxonomy" id="3051825"/>
    <lineage>
        <taxon>Bacteria</taxon>
        <taxon>Pseudomonadati</taxon>
        <taxon>Bacteroidota</taxon>
        <taxon>Cytophagia</taxon>
        <taxon>Cytophagales</taxon>
        <taxon>Splendidivirgaceae</taxon>
        <taxon>Agaribacillus</taxon>
    </lineage>
</organism>
<keyword evidence="2" id="KW-1185">Reference proteome</keyword>
<evidence type="ECO:0000313" key="1">
    <source>
        <dbReference type="EMBL" id="MDN5216098.1"/>
    </source>
</evidence>
<protein>
    <submittedName>
        <fullName evidence="1">Uncharacterized protein</fullName>
    </submittedName>
</protein>
<comment type="caution">
    <text evidence="1">The sequence shown here is derived from an EMBL/GenBank/DDBJ whole genome shotgun (WGS) entry which is preliminary data.</text>
</comment>
<reference evidence="1" key="1">
    <citation type="submission" date="2023-06" db="EMBL/GenBank/DDBJ databases">
        <title>Genomic of Agaribacillus aureum.</title>
        <authorList>
            <person name="Wang G."/>
        </authorList>
    </citation>
    <scope>NUCLEOTIDE SEQUENCE</scope>
    <source>
        <strain evidence="1">BMA12</strain>
    </source>
</reference>
<accession>A0ABT8LEU5</accession>
<name>A0ABT8LEU5_9BACT</name>